<gene>
    <name evidence="2" type="ORF">E3983_03095</name>
</gene>
<dbReference type="Proteomes" id="UP000295517">
    <property type="component" value="Chromosome"/>
</dbReference>
<evidence type="ECO:0000313" key="2">
    <source>
        <dbReference type="EMBL" id="QBR83437.1"/>
    </source>
</evidence>
<feature type="region of interest" description="Disordered" evidence="1">
    <location>
        <begin position="616"/>
        <end position="644"/>
    </location>
</feature>
<evidence type="ECO:0008006" key="4">
    <source>
        <dbReference type="Google" id="ProtNLM"/>
    </source>
</evidence>
<dbReference type="RefSeq" id="WP_135059826.1">
    <property type="nucleotide sequence ID" value="NZ_CP038254.1"/>
</dbReference>
<reference evidence="2 3" key="1">
    <citation type="submission" date="2019-03" db="EMBL/GenBank/DDBJ databases">
        <title>Diverse conjugative elements silence natural transformation in Legionella species.</title>
        <authorList>
            <person name="Durieux I."/>
            <person name="Ginevra C."/>
            <person name="Attaiech L."/>
            <person name="Picq K."/>
            <person name="Juan P.A."/>
            <person name="Jarraud S."/>
            <person name="Charpentier X."/>
        </authorList>
    </citation>
    <scope>NUCLEOTIDE SEQUENCE [LARGE SCALE GENOMIC DNA]</scope>
    <source>
        <strain evidence="2 3">HL-0427-4011</strain>
    </source>
</reference>
<proteinExistence type="predicted"/>
<name>A0AAX1EEH3_9GAMM</name>
<evidence type="ECO:0000256" key="1">
    <source>
        <dbReference type="SAM" id="MobiDB-lite"/>
    </source>
</evidence>
<protein>
    <recommendedName>
        <fullName evidence="4">DNA-directed DNA polymerase</fullName>
    </recommendedName>
</protein>
<feature type="compositionally biased region" description="Basic and acidic residues" evidence="1">
    <location>
        <begin position="624"/>
        <end position="644"/>
    </location>
</feature>
<sequence>MSTKESEVREHLEESRDKLRKSQKFEFFGVDDSMVHQTEDSIKLYEKTGILKGLDIKDPHIYSNHLARKHRKDHKIIDPFFALKMQYFSDAMKIRHQKEKLIAQELQKELRPNRSSYEKDSDLHIQLRNKTFNFWKLIYAFAKEQGIVNIPGRDVKISSDFEQFITDVYSDEVVFNPKYQGAILAADVYSAFQDCDNERVIQFLANDTEHYFDLFLFGHEDKEGYDNFKRAKAFVEYVKEHDPNGETINAEKLEALVEFAEAEHIRTREFGKKKLPGISVGYKKYESHGLFCTVPPANILKKTLEGKLNLDATIKRLEDLETRLKDIMEEVKHKSPLDCKISENPKYAKLIEDIEFMFKDSRNIRNLSPMHDSLSSRQCAEYLGAIRPYLDIIIKIKEKAHDEAESSTYYTEVVPIDDYEQRLFDEKFDGDRTWISGKTAWVLNSMYGGALSKQAMITVPMVSGMSGHVDVSLIYGELFDLNKKDIFKAMVANLILCDGHSLTEVVFGSMSYSNVFPEEMKDIRKIDEDFVDTMGEIFFGKEKWQELLERADLPYGNPVEDTTEFYTLVDEARQIIFDHASERIKEWKKEFIINPERFNISTTHLEKLREERKREVSELEDGTYTEKKEKFKSPRTETKKSKNDEVIQRELQEISKSAGVLSKVGMFENLTKKEKEEEKLPSTKLHK</sequence>
<accession>A0AAX1EEH3</accession>
<dbReference type="EMBL" id="CP038254">
    <property type="protein sequence ID" value="QBR83437.1"/>
    <property type="molecule type" value="Genomic_DNA"/>
</dbReference>
<organism evidence="2 3">
    <name type="scientific">Legionella israelensis</name>
    <dbReference type="NCBI Taxonomy" id="454"/>
    <lineage>
        <taxon>Bacteria</taxon>
        <taxon>Pseudomonadati</taxon>
        <taxon>Pseudomonadota</taxon>
        <taxon>Gammaproteobacteria</taxon>
        <taxon>Legionellales</taxon>
        <taxon>Legionellaceae</taxon>
        <taxon>Legionella</taxon>
    </lineage>
</organism>
<dbReference type="AlphaFoldDB" id="A0AAX1EEH3"/>
<evidence type="ECO:0000313" key="3">
    <source>
        <dbReference type="Proteomes" id="UP000295517"/>
    </source>
</evidence>